<feature type="transmembrane region" description="Helical" evidence="1">
    <location>
        <begin position="39"/>
        <end position="59"/>
    </location>
</feature>
<dbReference type="Proteomes" id="UP000824048">
    <property type="component" value="Unassembled WGS sequence"/>
</dbReference>
<reference evidence="2" key="1">
    <citation type="journal article" date="2021" name="PeerJ">
        <title>Extensive microbial diversity within the chicken gut microbiome revealed by metagenomics and culture.</title>
        <authorList>
            <person name="Gilroy R."/>
            <person name="Ravi A."/>
            <person name="Getino M."/>
            <person name="Pursley I."/>
            <person name="Horton D.L."/>
            <person name="Alikhan N.F."/>
            <person name="Baker D."/>
            <person name="Gharbi K."/>
            <person name="Hall N."/>
            <person name="Watson M."/>
            <person name="Adriaenssens E.M."/>
            <person name="Foster-Nyarko E."/>
            <person name="Jarju S."/>
            <person name="Secka A."/>
            <person name="Antonio M."/>
            <person name="Oren A."/>
            <person name="Chaudhuri R.R."/>
            <person name="La Ragione R."/>
            <person name="Hildebrand F."/>
            <person name="Pallen M.J."/>
        </authorList>
    </citation>
    <scope>NUCLEOTIDE SEQUENCE</scope>
    <source>
        <strain evidence="2">ChiSxjej1B13-11774</strain>
    </source>
</reference>
<keyword evidence="1" id="KW-0472">Membrane</keyword>
<proteinExistence type="predicted"/>
<organism evidence="2 3">
    <name type="scientific">Candidatus Gemmiger excrementigallinarum</name>
    <dbReference type="NCBI Taxonomy" id="2838609"/>
    <lineage>
        <taxon>Bacteria</taxon>
        <taxon>Bacillati</taxon>
        <taxon>Bacillota</taxon>
        <taxon>Clostridia</taxon>
        <taxon>Eubacteriales</taxon>
        <taxon>Gemmiger</taxon>
    </lineage>
</organism>
<feature type="transmembrane region" description="Helical" evidence="1">
    <location>
        <begin position="144"/>
        <end position="166"/>
    </location>
</feature>
<sequence length="263" mass="29254">MGLFNMHYDRPGPGVNPDTPRKKGAARFVEVVGRDLNSFWLAGLLTLLSAVPFAFGVWFSIVSHAVLPALLGGVLGGMIAAPQICGMQDVMLRSLRDEPGFWWTTYRRVWKGNAKASLLPGAIGGLLLAMQIFCLYHISASQSAMVLVALLMGFLFLTGLAQYIFAQIVLLELPFGLVLKNAVLMFLGYLPRTMLGIMWQLLYWGVVVLFWPFTSVLLVITGCWLPTLLSLMAIYPVLDKSFHVEETVNKMREDDLNQKLNDQ</sequence>
<protein>
    <recommendedName>
        <fullName evidence="4">DUF624 domain-containing protein</fullName>
    </recommendedName>
</protein>
<dbReference type="EMBL" id="DXBP01000064">
    <property type="protein sequence ID" value="HIZ43006.1"/>
    <property type="molecule type" value="Genomic_DNA"/>
</dbReference>
<feature type="transmembrane region" description="Helical" evidence="1">
    <location>
        <begin position="65"/>
        <end position="86"/>
    </location>
</feature>
<evidence type="ECO:0000256" key="1">
    <source>
        <dbReference type="SAM" id="Phobius"/>
    </source>
</evidence>
<comment type="caution">
    <text evidence="2">The sequence shown here is derived from an EMBL/GenBank/DDBJ whole genome shotgun (WGS) entry which is preliminary data.</text>
</comment>
<accession>A0A9D2ET54</accession>
<reference evidence="2" key="2">
    <citation type="submission" date="2021-04" db="EMBL/GenBank/DDBJ databases">
        <authorList>
            <person name="Gilroy R."/>
        </authorList>
    </citation>
    <scope>NUCLEOTIDE SEQUENCE</scope>
    <source>
        <strain evidence="2">ChiSxjej1B13-11774</strain>
    </source>
</reference>
<dbReference type="AlphaFoldDB" id="A0A9D2ET54"/>
<gene>
    <name evidence="2" type="ORF">H9811_10665</name>
</gene>
<keyword evidence="1" id="KW-0812">Transmembrane</keyword>
<keyword evidence="1" id="KW-1133">Transmembrane helix</keyword>
<feature type="transmembrane region" description="Helical" evidence="1">
    <location>
        <begin position="116"/>
        <end position="138"/>
    </location>
</feature>
<evidence type="ECO:0008006" key="4">
    <source>
        <dbReference type="Google" id="ProtNLM"/>
    </source>
</evidence>
<evidence type="ECO:0000313" key="2">
    <source>
        <dbReference type="EMBL" id="HIZ43006.1"/>
    </source>
</evidence>
<evidence type="ECO:0000313" key="3">
    <source>
        <dbReference type="Proteomes" id="UP000824048"/>
    </source>
</evidence>
<name>A0A9D2ET54_9FIRM</name>